<reference evidence="2 3" key="1">
    <citation type="submission" date="2014-07" db="EMBL/GenBank/DDBJ databases">
        <title>Draft genome sequence of Thalassospira profundimaris R8-17.</title>
        <authorList>
            <person name="Lai Q."/>
            <person name="Shao Z."/>
        </authorList>
    </citation>
    <scope>NUCLEOTIDE SEQUENCE [LARGE SCALE GENOMIC DNA]</scope>
    <source>
        <strain evidence="2 3">R8-17</strain>
    </source>
</reference>
<proteinExistence type="predicted"/>
<keyword evidence="1" id="KW-0812">Transmembrane</keyword>
<feature type="transmembrane region" description="Helical" evidence="1">
    <location>
        <begin position="165"/>
        <end position="187"/>
    </location>
</feature>
<accession>A0A367VFF0</accession>
<evidence type="ECO:0000313" key="3">
    <source>
        <dbReference type="Proteomes" id="UP000253061"/>
    </source>
</evidence>
<feature type="transmembrane region" description="Helical" evidence="1">
    <location>
        <begin position="35"/>
        <end position="54"/>
    </location>
</feature>
<sequence length="191" mass="21178">MSTSSETLRALYGTWRLARGDEQGLGFFNFSIEGFWRSFLAAAIVFPAFVLLRWNDIFDAPEDFPAIRYMLVESIAYVIKWVAFPLIMFHVIPMLGRAERYIAFITVYNWASVLQMGLYLAALMLGVLFPSLGAGGFVFIAVIATLVYGVYIAKLTLSVPIPTASTIVLADFLLSLVITSIGIRLAVGQLF</sequence>
<dbReference type="RefSeq" id="WP_062953647.1">
    <property type="nucleotide sequence ID" value="NZ_JPWB01000002.1"/>
</dbReference>
<evidence type="ECO:0000313" key="2">
    <source>
        <dbReference type="EMBL" id="RCK23917.1"/>
    </source>
</evidence>
<comment type="caution">
    <text evidence="2">The sequence shown here is derived from an EMBL/GenBank/DDBJ whole genome shotgun (WGS) entry which is preliminary data.</text>
</comment>
<name>A0A367VFF0_9PROT</name>
<keyword evidence="1" id="KW-0472">Membrane</keyword>
<evidence type="ECO:0008006" key="4">
    <source>
        <dbReference type="Google" id="ProtNLM"/>
    </source>
</evidence>
<feature type="transmembrane region" description="Helical" evidence="1">
    <location>
        <begin position="107"/>
        <end position="128"/>
    </location>
</feature>
<dbReference type="EMBL" id="JPWB01000002">
    <property type="protein sequence ID" value="RCK23917.1"/>
    <property type="molecule type" value="Genomic_DNA"/>
</dbReference>
<feature type="transmembrane region" description="Helical" evidence="1">
    <location>
        <begin position="134"/>
        <end position="153"/>
    </location>
</feature>
<dbReference type="Proteomes" id="UP000253061">
    <property type="component" value="Unassembled WGS sequence"/>
</dbReference>
<organism evidence="2 3">
    <name type="scientific">Thalassospira profundimaris</name>
    <dbReference type="NCBI Taxonomy" id="502049"/>
    <lineage>
        <taxon>Bacteria</taxon>
        <taxon>Pseudomonadati</taxon>
        <taxon>Pseudomonadota</taxon>
        <taxon>Alphaproteobacteria</taxon>
        <taxon>Rhodospirillales</taxon>
        <taxon>Thalassospiraceae</taxon>
        <taxon>Thalassospira</taxon>
    </lineage>
</organism>
<gene>
    <name evidence="2" type="ORF">TH6_04135</name>
</gene>
<keyword evidence="1" id="KW-1133">Transmembrane helix</keyword>
<feature type="transmembrane region" description="Helical" evidence="1">
    <location>
        <begin position="74"/>
        <end position="95"/>
    </location>
</feature>
<dbReference type="AlphaFoldDB" id="A0A367VFF0"/>
<evidence type="ECO:0000256" key="1">
    <source>
        <dbReference type="SAM" id="Phobius"/>
    </source>
</evidence>
<protein>
    <recommendedName>
        <fullName evidence="4">Yip1 domain-containing protein</fullName>
    </recommendedName>
</protein>